<keyword evidence="7" id="KW-0808">Transferase</keyword>
<evidence type="ECO:0000256" key="8">
    <source>
        <dbReference type="ARBA" id="ARBA00023098"/>
    </source>
</evidence>
<proteinExistence type="predicted"/>
<dbReference type="EC" id="2.4.1.182" evidence="2 10"/>
<name>A0A1J1DZ01_9FLAO</name>
<dbReference type="NCBIfam" id="TIGR00215">
    <property type="entry name" value="lpxB"/>
    <property type="match status" value="1"/>
</dbReference>
<evidence type="ECO:0000256" key="6">
    <source>
        <dbReference type="ARBA" id="ARBA00022676"/>
    </source>
</evidence>
<dbReference type="PANTHER" id="PTHR30372:SF4">
    <property type="entry name" value="LIPID-A-DISACCHARIDE SYNTHASE, MITOCHONDRIAL-RELATED"/>
    <property type="match status" value="1"/>
</dbReference>
<dbReference type="SUPFAM" id="SSF53756">
    <property type="entry name" value="UDP-Glycosyltransferase/glycogen phosphorylase"/>
    <property type="match status" value="1"/>
</dbReference>
<evidence type="ECO:0000256" key="5">
    <source>
        <dbReference type="ARBA" id="ARBA00022556"/>
    </source>
</evidence>
<accession>A0A1J1DZ01</accession>
<dbReference type="EMBL" id="AP014564">
    <property type="protein sequence ID" value="BAV95129.1"/>
    <property type="molecule type" value="Genomic_DNA"/>
</dbReference>
<protein>
    <recommendedName>
        <fullName evidence="3 10">Lipid-A-disaccharide synthase</fullName>
        <ecNumber evidence="2 10">2.4.1.182</ecNumber>
    </recommendedName>
</protein>
<dbReference type="Pfam" id="PF02684">
    <property type="entry name" value="LpxB"/>
    <property type="match status" value="1"/>
</dbReference>
<dbReference type="Proteomes" id="UP000243197">
    <property type="component" value="Chromosome"/>
</dbReference>
<evidence type="ECO:0000256" key="9">
    <source>
        <dbReference type="ARBA" id="ARBA00048975"/>
    </source>
</evidence>
<comment type="function">
    <text evidence="1">Condensation of UDP-2,3-diacylglucosamine and 2,3-diacylglucosamine-1-phosphate to form lipid A disaccharide, a precursor of lipid A, a phosphorylated glycolipid that anchors the lipopolysaccharide to the outer membrane of the cell.</text>
</comment>
<dbReference type="PANTHER" id="PTHR30372">
    <property type="entry name" value="LIPID-A-DISACCHARIDE SYNTHASE"/>
    <property type="match status" value="1"/>
</dbReference>
<evidence type="ECO:0000313" key="12">
    <source>
        <dbReference type="Proteomes" id="UP000243197"/>
    </source>
</evidence>
<evidence type="ECO:0000256" key="3">
    <source>
        <dbReference type="ARBA" id="ARBA00020902"/>
    </source>
</evidence>
<gene>
    <name evidence="11" type="ORF">JBKA6_1116</name>
</gene>
<dbReference type="InterPro" id="IPR003835">
    <property type="entry name" value="Glyco_trans_19"/>
</dbReference>
<comment type="catalytic activity">
    <reaction evidence="9">
        <text>a lipid X + a UDP-2-N,3-O-bis[(3R)-3-hydroxyacyl]-alpha-D-glucosamine = a lipid A disaccharide + UDP + H(+)</text>
        <dbReference type="Rhea" id="RHEA:67828"/>
        <dbReference type="ChEBI" id="CHEBI:15378"/>
        <dbReference type="ChEBI" id="CHEBI:58223"/>
        <dbReference type="ChEBI" id="CHEBI:137748"/>
        <dbReference type="ChEBI" id="CHEBI:176338"/>
        <dbReference type="ChEBI" id="CHEBI:176343"/>
        <dbReference type="EC" id="2.4.1.182"/>
    </reaction>
</comment>
<dbReference type="GO" id="GO:0016020">
    <property type="term" value="C:membrane"/>
    <property type="evidence" value="ECO:0007669"/>
    <property type="project" value="GOC"/>
</dbReference>
<evidence type="ECO:0000256" key="10">
    <source>
        <dbReference type="NCBIfam" id="TIGR00215"/>
    </source>
</evidence>
<keyword evidence="12" id="KW-1185">Reference proteome</keyword>
<dbReference type="GO" id="GO:0008915">
    <property type="term" value="F:lipid-A-disaccharide synthase activity"/>
    <property type="evidence" value="ECO:0007669"/>
    <property type="project" value="UniProtKB-UniRule"/>
</dbReference>
<dbReference type="GO" id="GO:0005543">
    <property type="term" value="F:phospholipid binding"/>
    <property type="evidence" value="ECO:0007669"/>
    <property type="project" value="TreeGrafter"/>
</dbReference>
<keyword evidence="8" id="KW-0443">Lipid metabolism</keyword>
<evidence type="ECO:0000313" key="11">
    <source>
        <dbReference type="EMBL" id="BAV95129.1"/>
    </source>
</evidence>
<evidence type="ECO:0000256" key="7">
    <source>
        <dbReference type="ARBA" id="ARBA00022679"/>
    </source>
</evidence>
<keyword evidence="4" id="KW-0444">Lipid biosynthesis</keyword>
<evidence type="ECO:0000256" key="1">
    <source>
        <dbReference type="ARBA" id="ARBA00002056"/>
    </source>
</evidence>
<dbReference type="GO" id="GO:0009245">
    <property type="term" value="P:lipid A biosynthetic process"/>
    <property type="evidence" value="ECO:0007669"/>
    <property type="project" value="UniProtKB-UniRule"/>
</dbReference>
<reference evidence="11 12" key="1">
    <citation type="submission" date="2014-03" db="EMBL/GenBank/DDBJ databases">
        <title>complete genome sequence of Flavobacteriaceae bacterium JBKA-6.</title>
        <authorList>
            <person name="Takano T."/>
            <person name="Nakamura Y."/>
            <person name="Takuma S."/>
            <person name="Yasuike M."/>
            <person name="Matsuyama T."/>
            <person name="Sakai T."/>
            <person name="Fujiwara A."/>
            <person name="Kimoto K."/>
            <person name="Fukuda Y."/>
            <person name="Kondo H."/>
            <person name="Hirono I."/>
            <person name="Nakayasu C."/>
        </authorList>
    </citation>
    <scope>NUCLEOTIDE SEQUENCE [LARGE SCALE GENOMIC DNA]</scope>
    <source>
        <strain evidence="11 12">JBKA-6</strain>
    </source>
</reference>
<organism evidence="11 12">
    <name type="scientific">Ichthyobacterium seriolicida</name>
    <dbReference type="NCBI Taxonomy" id="242600"/>
    <lineage>
        <taxon>Bacteria</taxon>
        <taxon>Pseudomonadati</taxon>
        <taxon>Bacteroidota</taxon>
        <taxon>Flavobacteriia</taxon>
        <taxon>Flavobacteriales</taxon>
        <taxon>Ichthyobacteriaceae</taxon>
        <taxon>Ichthyobacterium</taxon>
    </lineage>
</organism>
<dbReference type="OrthoDB" id="9801642at2"/>
<evidence type="ECO:0000256" key="4">
    <source>
        <dbReference type="ARBA" id="ARBA00022516"/>
    </source>
</evidence>
<dbReference type="KEGG" id="ise:JBKA6_1116"/>
<dbReference type="AlphaFoldDB" id="A0A1J1DZ01"/>
<sequence>MKYYIVAGEPSGDLHSSKLIKELKSIDKSAVFRGFGGDLMQNEGLQLVRHYKYLSFMGFLEILINIKTIIKNLRICKNDIKSFNPDVIILVDYPGFNLRIAAFAKSLGIKVFYYISPKAWLWKNSRVEKIRKNVDRMFVIFPFEVDFYKKKDIDVNYVGMPLLDEISNEKRISEKQLRDELSIDNDKPIIALLPGSRKQEITKMLPIMLTQIDLFKEYQFVLAATSLKIKHIYEKIIGDIDIPIAYNKTYDLLNHSHAALVTSGTATLETALFRVPQVVCYKTSFINYQIITKIISLKIKYISLVNIILDKKAVVELIQNRLNKNLLKKELGSILKGENRKKILEDYHMLYNILGEKGASARAAKQMYNILKNH</sequence>
<dbReference type="RefSeq" id="WP_096686664.1">
    <property type="nucleotide sequence ID" value="NZ_AP014564.1"/>
</dbReference>
<keyword evidence="5" id="KW-0441">Lipid A biosynthesis</keyword>
<keyword evidence="6" id="KW-0328">Glycosyltransferase</keyword>
<evidence type="ECO:0000256" key="2">
    <source>
        <dbReference type="ARBA" id="ARBA00012687"/>
    </source>
</evidence>